<proteinExistence type="predicted"/>
<reference evidence="3" key="1">
    <citation type="journal article" date="2005" name="Nature">
        <title>The map-based sequence of the rice genome.</title>
        <authorList>
            <consortium name="International rice genome sequencing project (IRGSP)"/>
            <person name="Matsumoto T."/>
            <person name="Wu J."/>
            <person name="Kanamori H."/>
            <person name="Katayose Y."/>
            <person name="Fujisawa M."/>
            <person name="Namiki N."/>
            <person name="Mizuno H."/>
            <person name="Yamamoto K."/>
            <person name="Antonio B.A."/>
            <person name="Baba T."/>
            <person name="Sakata K."/>
            <person name="Nagamura Y."/>
            <person name="Aoki H."/>
            <person name="Arikawa K."/>
            <person name="Arita K."/>
            <person name="Bito T."/>
            <person name="Chiden Y."/>
            <person name="Fujitsuka N."/>
            <person name="Fukunaka R."/>
            <person name="Hamada M."/>
            <person name="Harada C."/>
            <person name="Hayashi A."/>
            <person name="Hijishita S."/>
            <person name="Honda M."/>
            <person name="Hosokawa S."/>
            <person name="Ichikawa Y."/>
            <person name="Idonuma A."/>
            <person name="Iijima M."/>
            <person name="Ikeda M."/>
            <person name="Ikeno M."/>
            <person name="Ito K."/>
            <person name="Ito S."/>
            <person name="Ito T."/>
            <person name="Ito Y."/>
            <person name="Ito Y."/>
            <person name="Iwabuchi A."/>
            <person name="Kamiya K."/>
            <person name="Karasawa W."/>
            <person name="Kurita K."/>
            <person name="Katagiri S."/>
            <person name="Kikuta A."/>
            <person name="Kobayashi H."/>
            <person name="Kobayashi N."/>
            <person name="Machita K."/>
            <person name="Maehara T."/>
            <person name="Masukawa M."/>
            <person name="Mizubayashi T."/>
            <person name="Mukai Y."/>
            <person name="Nagasaki H."/>
            <person name="Nagata Y."/>
            <person name="Naito S."/>
            <person name="Nakashima M."/>
            <person name="Nakama Y."/>
            <person name="Nakamichi Y."/>
            <person name="Nakamura M."/>
            <person name="Meguro A."/>
            <person name="Negishi M."/>
            <person name="Ohta I."/>
            <person name="Ohta T."/>
            <person name="Okamoto M."/>
            <person name="Ono N."/>
            <person name="Saji S."/>
            <person name="Sakaguchi M."/>
            <person name="Sakai K."/>
            <person name="Shibata M."/>
            <person name="Shimokawa T."/>
            <person name="Song J."/>
            <person name="Takazaki Y."/>
            <person name="Terasawa K."/>
            <person name="Tsugane M."/>
            <person name="Tsuji K."/>
            <person name="Ueda S."/>
            <person name="Waki K."/>
            <person name="Yamagata H."/>
            <person name="Yamamoto M."/>
            <person name="Yamamoto S."/>
            <person name="Yamane H."/>
            <person name="Yoshiki S."/>
            <person name="Yoshihara R."/>
            <person name="Yukawa K."/>
            <person name="Zhong H."/>
            <person name="Yano M."/>
            <person name="Yuan Q."/>
            <person name="Ouyang S."/>
            <person name="Liu J."/>
            <person name="Jones K.M."/>
            <person name="Gansberger K."/>
            <person name="Moffat K."/>
            <person name="Hill J."/>
            <person name="Bera J."/>
            <person name="Fadrosh D."/>
            <person name="Jin S."/>
            <person name="Johri S."/>
            <person name="Kim M."/>
            <person name="Overton L."/>
            <person name="Reardon M."/>
            <person name="Tsitrin T."/>
            <person name="Vuong H."/>
            <person name="Weaver B."/>
            <person name="Ciecko A."/>
            <person name="Tallon L."/>
            <person name="Jackson J."/>
            <person name="Pai G."/>
            <person name="Aken S.V."/>
            <person name="Utterback T."/>
            <person name="Reidmuller S."/>
            <person name="Feldblyum T."/>
            <person name="Hsiao J."/>
            <person name="Zismann V."/>
            <person name="Iobst S."/>
            <person name="de Vazeille A.R."/>
            <person name="Buell C.R."/>
            <person name="Ying K."/>
            <person name="Li Y."/>
            <person name="Lu T."/>
            <person name="Huang Y."/>
            <person name="Zhao Q."/>
            <person name="Feng Q."/>
            <person name="Zhang L."/>
            <person name="Zhu J."/>
            <person name="Weng Q."/>
            <person name="Mu J."/>
            <person name="Lu Y."/>
            <person name="Fan D."/>
            <person name="Liu Y."/>
            <person name="Guan J."/>
            <person name="Zhang Y."/>
            <person name="Yu S."/>
            <person name="Liu X."/>
            <person name="Zhang Y."/>
            <person name="Hong G."/>
            <person name="Han B."/>
            <person name="Choisne N."/>
            <person name="Demange N."/>
            <person name="Orjeda G."/>
            <person name="Samain S."/>
            <person name="Cattolico L."/>
            <person name="Pelletier E."/>
            <person name="Couloux A."/>
            <person name="Segurens B."/>
            <person name="Wincker P."/>
            <person name="D'Hont A."/>
            <person name="Scarpelli C."/>
            <person name="Weissenbach J."/>
            <person name="Salanoubat M."/>
            <person name="Quetier F."/>
            <person name="Yu Y."/>
            <person name="Kim H.R."/>
            <person name="Rambo T."/>
            <person name="Currie J."/>
            <person name="Collura K."/>
            <person name="Luo M."/>
            <person name="Yang T."/>
            <person name="Ammiraju J.S.S."/>
            <person name="Engler F."/>
            <person name="Soderlund C."/>
            <person name="Wing R.A."/>
            <person name="Palmer L.E."/>
            <person name="de la Bastide M."/>
            <person name="Spiegel L."/>
            <person name="Nascimento L."/>
            <person name="Zutavern T."/>
            <person name="O'Shaughnessy A."/>
            <person name="Dike S."/>
            <person name="Dedhia N."/>
            <person name="Preston R."/>
            <person name="Balija V."/>
            <person name="McCombie W.R."/>
            <person name="Chow T."/>
            <person name="Chen H."/>
            <person name="Chung M."/>
            <person name="Chen C."/>
            <person name="Shaw J."/>
            <person name="Wu H."/>
            <person name="Hsiao K."/>
            <person name="Chao Y."/>
            <person name="Chu M."/>
            <person name="Cheng C."/>
            <person name="Hour A."/>
            <person name="Lee P."/>
            <person name="Lin S."/>
            <person name="Lin Y."/>
            <person name="Liou J."/>
            <person name="Liu S."/>
            <person name="Hsing Y."/>
            <person name="Raghuvanshi S."/>
            <person name="Mohanty A."/>
            <person name="Bharti A.K."/>
            <person name="Gaur A."/>
            <person name="Gupta V."/>
            <person name="Kumar D."/>
            <person name="Ravi V."/>
            <person name="Vij S."/>
            <person name="Kapur A."/>
            <person name="Khurana P."/>
            <person name="Khurana P."/>
            <person name="Khurana J.P."/>
            <person name="Tyagi A.K."/>
            <person name="Gaikwad K."/>
            <person name="Singh A."/>
            <person name="Dalal V."/>
            <person name="Srivastava S."/>
            <person name="Dixit A."/>
            <person name="Pal A.K."/>
            <person name="Ghazi I.A."/>
            <person name="Yadav M."/>
            <person name="Pandit A."/>
            <person name="Bhargava A."/>
            <person name="Sureshbabu K."/>
            <person name="Batra K."/>
            <person name="Sharma T.R."/>
            <person name="Mohapatra T."/>
            <person name="Singh N.K."/>
            <person name="Messing J."/>
            <person name="Nelson A.B."/>
            <person name="Fuks G."/>
            <person name="Kavchok S."/>
            <person name="Keizer G."/>
            <person name="Linton E."/>
            <person name="Llaca V."/>
            <person name="Song R."/>
            <person name="Tanyolac B."/>
            <person name="Young S."/>
            <person name="Ho-Il K."/>
            <person name="Hahn J.H."/>
            <person name="Sangsakoo G."/>
            <person name="Vanavichit A."/>
            <person name="de Mattos Luiz.A.T."/>
            <person name="Zimmer P.D."/>
            <person name="Malone G."/>
            <person name="Dellagostin O."/>
            <person name="de Oliveira A.C."/>
            <person name="Bevan M."/>
            <person name="Bancroft I."/>
            <person name="Minx P."/>
            <person name="Cordum H."/>
            <person name="Wilson R."/>
            <person name="Cheng Z."/>
            <person name="Jin W."/>
            <person name="Jiang J."/>
            <person name="Leong S.A."/>
            <person name="Iwama H."/>
            <person name="Gojobori T."/>
            <person name="Itoh T."/>
            <person name="Niimura Y."/>
            <person name="Fujii Y."/>
            <person name="Habara T."/>
            <person name="Sakai H."/>
            <person name="Sato Y."/>
            <person name="Wilson G."/>
            <person name="Kumar K."/>
            <person name="McCouch S."/>
            <person name="Juretic N."/>
            <person name="Hoen D."/>
            <person name="Wright S."/>
            <person name="Bruskiewich R."/>
            <person name="Bureau T."/>
            <person name="Miyao A."/>
            <person name="Hirochika H."/>
            <person name="Nishikawa T."/>
            <person name="Kadowaki K."/>
            <person name="Sugiura M."/>
            <person name="Burr B."/>
            <person name="Sasaki T."/>
        </authorList>
    </citation>
    <scope>NUCLEOTIDE SEQUENCE [LARGE SCALE GENOMIC DNA]</scope>
    <source>
        <strain evidence="3">cv. Nipponbare</strain>
    </source>
</reference>
<feature type="region of interest" description="Disordered" evidence="1">
    <location>
        <begin position="1"/>
        <end position="206"/>
    </location>
</feature>
<sequence>MAGRRRRGMDSSPAREGDRVPVGFRRREAVAAWRGGGPSGDGTRPETGGGGGASGERRATGRRHGRARRKGEKEEGDAGKLYRGSKGADMAGKPPDLAGDVGEKREKVGGIQIDSRPFAGARAGREMRGRGRGRGREVRARSGGATWRRRRRGRFRRRLPSWGGRLEEGDDLTGCDTSRPAHDHYSGGSDGDELRRREATPDEEVI</sequence>
<dbReference type="AlphaFoldDB" id="Q5WA80"/>
<protein>
    <submittedName>
        <fullName evidence="2">Epstein-Barr virus-like protein</fullName>
    </submittedName>
</protein>
<feature type="compositionally biased region" description="Basic residues" evidence="1">
    <location>
        <begin position="60"/>
        <end position="70"/>
    </location>
</feature>
<dbReference type="EMBL" id="AB026295">
    <property type="protein sequence ID" value="BAD67635.1"/>
    <property type="molecule type" value="Genomic_DNA"/>
</dbReference>
<feature type="compositionally biased region" description="Basic and acidic residues" evidence="1">
    <location>
        <begin position="123"/>
        <end position="140"/>
    </location>
</feature>
<feature type="compositionally biased region" description="Basic residues" evidence="1">
    <location>
        <begin position="147"/>
        <end position="159"/>
    </location>
</feature>
<evidence type="ECO:0000313" key="3">
    <source>
        <dbReference type="Proteomes" id="UP000000763"/>
    </source>
</evidence>
<name>Q5WA80_ORYSJ</name>
<feature type="compositionally biased region" description="Basic and acidic residues" evidence="1">
    <location>
        <begin position="71"/>
        <end position="80"/>
    </location>
</feature>
<organism evidence="2 3">
    <name type="scientific">Oryza sativa subsp. japonica</name>
    <name type="common">Rice</name>
    <dbReference type="NCBI Taxonomy" id="39947"/>
    <lineage>
        <taxon>Eukaryota</taxon>
        <taxon>Viridiplantae</taxon>
        <taxon>Streptophyta</taxon>
        <taxon>Embryophyta</taxon>
        <taxon>Tracheophyta</taxon>
        <taxon>Spermatophyta</taxon>
        <taxon>Magnoliopsida</taxon>
        <taxon>Liliopsida</taxon>
        <taxon>Poales</taxon>
        <taxon>Poaceae</taxon>
        <taxon>BOP clade</taxon>
        <taxon>Oryzoideae</taxon>
        <taxon>Oryzeae</taxon>
        <taxon>Oryzinae</taxon>
        <taxon>Oryza</taxon>
        <taxon>Oryza sativa</taxon>
    </lineage>
</organism>
<feature type="compositionally biased region" description="Basic and acidic residues" evidence="1">
    <location>
        <begin position="13"/>
        <end position="29"/>
    </location>
</feature>
<evidence type="ECO:0000256" key="1">
    <source>
        <dbReference type="SAM" id="MobiDB-lite"/>
    </source>
</evidence>
<reference evidence="3" key="2">
    <citation type="journal article" date="2008" name="Nucleic Acids Res.">
        <title>The rice annotation project database (RAP-DB): 2008 update.</title>
        <authorList>
            <consortium name="The rice annotation project (RAP)"/>
        </authorList>
    </citation>
    <scope>GENOME REANNOTATION</scope>
    <source>
        <strain evidence="3">cv. Nipponbare</strain>
    </source>
</reference>
<dbReference type="Proteomes" id="UP000000763">
    <property type="component" value="Chromosome 6"/>
</dbReference>
<accession>Q5WA80</accession>
<evidence type="ECO:0000313" key="2">
    <source>
        <dbReference type="EMBL" id="BAD67635.1"/>
    </source>
</evidence>
<gene>
    <name evidence="2" type="primary">P0681F10.25</name>
</gene>